<sequence>MLNKFKRPKYSAGERASFVDISTWSQHFRHFVLDHLNIDGVFLLRLIANNAGDLAARELIGWLWRLYRARIDGPSEPEDIGVTEMTSFPVKKDSQSQTFTQPHIERIKDYRPTSTNQPSMDADFVYTYESKLHMQPIWPPYVSASNIDVNETLFDQNILPNKTEIKQSKIPIYASSLFKNTRRRGQAPNPPTQNNHSLNILTPQDPLIRSKATQVATHIAKLSYTHMEENDNRNTDKEESKAELSLKKTNGTHSNLITGIGLNLPINEYGIEENDAIKAIVKISRESDDPKDIIFSHIYNENGQNFNDFSNNHEDGTTGSEDSIV</sequence>
<accession>A0A448WRU9</accession>
<proteinExistence type="predicted"/>
<evidence type="ECO:0000313" key="2">
    <source>
        <dbReference type="EMBL" id="VEL18670.1"/>
    </source>
</evidence>
<dbReference type="Proteomes" id="UP000784294">
    <property type="component" value="Unassembled WGS sequence"/>
</dbReference>
<comment type="caution">
    <text evidence="2">The sequence shown here is derived from an EMBL/GenBank/DDBJ whole genome shotgun (WGS) entry which is preliminary data.</text>
</comment>
<organism evidence="2 3">
    <name type="scientific">Protopolystoma xenopodis</name>
    <dbReference type="NCBI Taxonomy" id="117903"/>
    <lineage>
        <taxon>Eukaryota</taxon>
        <taxon>Metazoa</taxon>
        <taxon>Spiralia</taxon>
        <taxon>Lophotrochozoa</taxon>
        <taxon>Platyhelminthes</taxon>
        <taxon>Monogenea</taxon>
        <taxon>Polyopisthocotylea</taxon>
        <taxon>Polystomatidea</taxon>
        <taxon>Polystomatidae</taxon>
        <taxon>Protopolystoma</taxon>
    </lineage>
</organism>
<reference evidence="2" key="1">
    <citation type="submission" date="2018-11" db="EMBL/GenBank/DDBJ databases">
        <authorList>
            <consortium name="Pathogen Informatics"/>
        </authorList>
    </citation>
    <scope>NUCLEOTIDE SEQUENCE</scope>
</reference>
<keyword evidence="3" id="KW-1185">Reference proteome</keyword>
<evidence type="ECO:0000256" key="1">
    <source>
        <dbReference type="SAM" id="MobiDB-lite"/>
    </source>
</evidence>
<dbReference type="AlphaFoldDB" id="A0A448WRU9"/>
<dbReference type="EMBL" id="CAAALY010038052">
    <property type="protein sequence ID" value="VEL18670.1"/>
    <property type="molecule type" value="Genomic_DNA"/>
</dbReference>
<protein>
    <submittedName>
        <fullName evidence="2">Uncharacterized protein</fullName>
    </submittedName>
</protein>
<gene>
    <name evidence="2" type="ORF">PXEA_LOCUS12110</name>
</gene>
<dbReference type="OrthoDB" id="5867527at2759"/>
<name>A0A448WRU9_9PLAT</name>
<evidence type="ECO:0000313" key="3">
    <source>
        <dbReference type="Proteomes" id="UP000784294"/>
    </source>
</evidence>
<feature type="region of interest" description="Disordered" evidence="1">
    <location>
        <begin position="305"/>
        <end position="325"/>
    </location>
</feature>